<dbReference type="EMBL" id="AP009049">
    <property type="protein sequence ID" value="BAH07689.1"/>
    <property type="molecule type" value="Genomic_DNA"/>
</dbReference>
<accession>B9E5B4</accession>
<feature type="transmembrane region" description="Helical" evidence="1">
    <location>
        <begin position="29"/>
        <end position="49"/>
    </location>
</feature>
<dbReference type="KEGG" id="ckr:CKR_2638"/>
<keyword evidence="1" id="KW-1133">Transmembrane helix</keyword>
<proteinExistence type="predicted"/>
<dbReference type="InterPro" id="IPR048147">
    <property type="entry name" value="CBO0543-like"/>
</dbReference>
<sequence length="149" mass="17531">MMAFNIIIGFLIPWILGVYIYIREKRLFLVIYPFGCAVTYTINMIGFYFRFWRIKPYEYNVFASLPLNLGIYPIIGTYFVFLLYKGISKLYYLIFIFSLLTTVTELLMLILGRGVYGNGWNMFWTFVSYLGAYISAYGFYCLVRSKGVL</sequence>
<evidence type="ECO:0000313" key="2">
    <source>
        <dbReference type="EMBL" id="BAH07689.1"/>
    </source>
</evidence>
<organism evidence="2 3">
    <name type="scientific">Clostridium kluyveri (strain NBRC 12016)</name>
    <dbReference type="NCBI Taxonomy" id="583346"/>
    <lineage>
        <taxon>Bacteria</taxon>
        <taxon>Bacillati</taxon>
        <taxon>Bacillota</taxon>
        <taxon>Clostridia</taxon>
        <taxon>Eubacteriales</taxon>
        <taxon>Clostridiaceae</taxon>
        <taxon>Clostridium</taxon>
    </lineage>
</organism>
<dbReference type="HOGENOM" id="CLU_144078_0_0_9"/>
<dbReference type="AlphaFoldDB" id="B9E5B4"/>
<feature type="transmembrane region" description="Helical" evidence="1">
    <location>
        <begin position="61"/>
        <end position="83"/>
    </location>
</feature>
<dbReference type="Proteomes" id="UP000007969">
    <property type="component" value="Chromosome"/>
</dbReference>
<dbReference type="NCBIfam" id="NF041644">
    <property type="entry name" value="CBO0543_fam"/>
    <property type="match status" value="1"/>
</dbReference>
<keyword evidence="1" id="KW-0472">Membrane</keyword>
<name>B9E5B4_CLOK1</name>
<protein>
    <submittedName>
        <fullName evidence="2">Uncharacterized protein</fullName>
    </submittedName>
</protein>
<evidence type="ECO:0000256" key="1">
    <source>
        <dbReference type="SAM" id="Phobius"/>
    </source>
</evidence>
<reference evidence="3" key="1">
    <citation type="submission" date="2005-09" db="EMBL/GenBank/DDBJ databases">
        <title>Complete genome sequence of Clostridium kluyveri and comparative genomics of Clostridia species.</title>
        <authorList>
            <person name="Inui M."/>
            <person name="Nonaka H."/>
            <person name="Shinoda Y."/>
            <person name="Ikenaga Y."/>
            <person name="Abe M."/>
            <person name="Naito K."/>
            <person name="Vertes A.A."/>
            <person name="Yukawa H."/>
        </authorList>
    </citation>
    <scope>NUCLEOTIDE SEQUENCE [LARGE SCALE GENOMIC DNA]</scope>
    <source>
        <strain evidence="3">NBRC 12016</strain>
    </source>
</reference>
<feature type="transmembrane region" description="Helical" evidence="1">
    <location>
        <begin position="90"/>
        <end position="111"/>
    </location>
</feature>
<gene>
    <name evidence="2" type="ordered locus">CKR_2638</name>
</gene>
<keyword evidence="1" id="KW-0812">Transmembrane</keyword>
<feature type="transmembrane region" description="Helical" evidence="1">
    <location>
        <begin position="123"/>
        <end position="143"/>
    </location>
</feature>
<evidence type="ECO:0000313" key="3">
    <source>
        <dbReference type="Proteomes" id="UP000007969"/>
    </source>
</evidence>
<feature type="transmembrane region" description="Helical" evidence="1">
    <location>
        <begin position="6"/>
        <end position="22"/>
    </location>
</feature>